<dbReference type="Gene3D" id="3.30.160.60">
    <property type="entry name" value="Classic Zinc Finger"/>
    <property type="match status" value="1"/>
</dbReference>
<accession>A0A8X6PWQ9</accession>
<dbReference type="SUPFAM" id="SSF57667">
    <property type="entry name" value="beta-beta-alpha zinc fingers"/>
    <property type="match status" value="1"/>
</dbReference>
<evidence type="ECO:0000256" key="1">
    <source>
        <dbReference type="PROSITE-ProRule" id="PRU00042"/>
    </source>
</evidence>
<dbReference type="Proteomes" id="UP000887013">
    <property type="component" value="Unassembled WGS sequence"/>
</dbReference>
<dbReference type="InterPro" id="IPR013087">
    <property type="entry name" value="Znf_C2H2_type"/>
</dbReference>
<comment type="caution">
    <text evidence="3">The sequence shown here is derived from an EMBL/GenBank/DDBJ whole genome shotgun (WGS) entry which is preliminary data.</text>
</comment>
<reference evidence="3" key="1">
    <citation type="submission" date="2020-08" db="EMBL/GenBank/DDBJ databases">
        <title>Multicomponent nature underlies the extraordinary mechanical properties of spider dragline silk.</title>
        <authorList>
            <person name="Kono N."/>
            <person name="Nakamura H."/>
            <person name="Mori M."/>
            <person name="Yoshida Y."/>
            <person name="Ohtoshi R."/>
            <person name="Malay A.D."/>
            <person name="Moran D.A.P."/>
            <person name="Tomita M."/>
            <person name="Numata K."/>
            <person name="Arakawa K."/>
        </authorList>
    </citation>
    <scope>NUCLEOTIDE SEQUENCE</scope>
</reference>
<dbReference type="PROSITE" id="PS00028">
    <property type="entry name" value="ZINC_FINGER_C2H2_1"/>
    <property type="match status" value="1"/>
</dbReference>
<organism evidence="3 4">
    <name type="scientific">Nephila pilipes</name>
    <name type="common">Giant wood spider</name>
    <name type="synonym">Nephila maculata</name>
    <dbReference type="NCBI Taxonomy" id="299642"/>
    <lineage>
        <taxon>Eukaryota</taxon>
        <taxon>Metazoa</taxon>
        <taxon>Ecdysozoa</taxon>
        <taxon>Arthropoda</taxon>
        <taxon>Chelicerata</taxon>
        <taxon>Arachnida</taxon>
        <taxon>Araneae</taxon>
        <taxon>Araneomorphae</taxon>
        <taxon>Entelegynae</taxon>
        <taxon>Araneoidea</taxon>
        <taxon>Nephilidae</taxon>
        <taxon>Nephila</taxon>
    </lineage>
</organism>
<dbReference type="PANTHER" id="PTHR33936">
    <property type="entry name" value="PROTEIN CBG17840"/>
    <property type="match status" value="1"/>
</dbReference>
<sequence length="101" mass="11588">MDNFCFVCDKSFSTAPNLRRHARLTHNVENKVSTCRQIKCNVRSAELVSMKALIDHVASAHNIAIEKETKKFDTYEAFKTWKDFEKQTTALYIKNTGSLTT</sequence>
<proteinExistence type="predicted"/>
<dbReference type="AlphaFoldDB" id="A0A8X6PWQ9"/>
<evidence type="ECO:0000259" key="2">
    <source>
        <dbReference type="PROSITE" id="PS50157"/>
    </source>
</evidence>
<keyword evidence="1" id="KW-0862">Zinc</keyword>
<gene>
    <name evidence="3" type="primary">NCL1_38010</name>
    <name evidence="3" type="ORF">NPIL_405921</name>
</gene>
<dbReference type="SMART" id="SM00355">
    <property type="entry name" value="ZnF_C2H2"/>
    <property type="match status" value="2"/>
</dbReference>
<keyword evidence="4" id="KW-1185">Reference proteome</keyword>
<dbReference type="EMBL" id="BMAW01120191">
    <property type="protein sequence ID" value="GFT88084.1"/>
    <property type="molecule type" value="Genomic_DNA"/>
</dbReference>
<protein>
    <submittedName>
        <fullName evidence="3">C2H2-type domain-containing protein</fullName>
    </submittedName>
</protein>
<dbReference type="InterPro" id="IPR052797">
    <property type="entry name" value="RegFact_GeneExpr_CellDeath"/>
</dbReference>
<evidence type="ECO:0000313" key="4">
    <source>
        <dbReference type="Proteomes" id="UP000887013"/>
    </source>
</evidence>
<dbReference type="OrthoDB" id="6488310at2759"/>
<feature type="domain" description="C2H2-type" evidence="2">
    <location>
        <begin position="3"/>
        <end position="31"/>
    </location>
</feature>
<name>A0A8X6PWQ9_NEPPI</name>
<dbReference type="InterPro" id="IPR036236">
    <property type="entry name" value="Znf_C2H2_sf"/>
</dbReference>
<dbReference type="PANTHER" id="PTHR33936:SF24">
    <property type="entry name" value="C2H2-TYPE DOMAIN-CONTAINING PROTEIN"/>
    <property type="match status" value="1"/>
</dbReference>
<evidence type="ECO:0000313" key="3">
    <source>
        <dbReference type="EMBL" id="GFT88084.1"/>
    </source>
</evidence>
<dbReference type="PROSITE" id="PS50157">
    <property type="entry name" value="ZINC_FINGER_C2H2_2"/>
    <property type="match status" value="1"/>
</dbReference>
<keyword evidence="1" id="KW-0479">Metal-binding</keyword>
<keyword evidence="1" id="KW-0863">Zinc-finger</keyword>
<dbReference type="GO" id="GO:0008270">
    <property type="term" value="F:zinc ion binding"/>
    <property type="evidence" value="ECO:0007669"/>
    <property type="project" value="UniProtKB-KW"/>
</dbReference>